<dbReference type="VEuPathDB" id="VectorBase:AMAM018014"/>
<dbReference type="AlphaFoldDB" id="A0A182T1Z9"/>
<reference evidence="1" key="2">
    <citation type="submission" date="2020-05" db="UniProtKB">
        <authorList>
            <consortium name="EnsemblMetazoa"/>
        </authorList>
    </citation>
    <scope>IDENTIFICATION</scope>
    <source>
        <strain evidence="1">maculatus3</strain>
    </source>
</reference>
<evidence type="ECO:0000313" key="2">
    <source>
        <dbReference type="Proteomes" id="UP000075901"/>
    </source>
</evidence>
<protein>
    <submittedName>
        <fullName evidence="1">Uncharacterized protein</fullName>
    </submittedName>
</protein>
<reference evidence="2" key="1">
    <citation type="submission" date="2013-09" db="EMBL/GenBank/DDBJ databases">
        <title>The Genome Sequence of Anopheles maculatus species B.</title>
        <authorList>
            <consortium name="The Broad Institute Genomics Platform"/>
            <person name="Neafsey D.E."/>
            <person name="Besansky N."/>
            <person name="Howell P."/>
            <person name="Walton C."/>
            <person name="Young S.K."/>
            <person name="Zeng Q."/>
            <person name="Gargeya S."/>
            <person name="Fitzgerald M."/>
            <person name="Haas B."/>
            <person name="Abouelleil A."/>
            <person name="Allen A.W."/>
            <person name="Alvarado L."/>
            <person name="Arachchi H.M."/>
            <person name="Berlin A.M."/>
            <person name="Chapman S.B."/>
            <person name="Gainer-Dewar J."/>
            <person name="Goldberg J."/>
            <person name="Griggs A."/>
            <person name="Gujja S."/>
            <person name="Hansen M."/>
            <person name="Howarth C."/>
            <person name="Imamovic A."/>
            <person name="Ireland A."/>
            <person name="Larimer J."/>
            <person name="McCowan C."/>
            <person name="Murphy C."/>
            <person name="Pearson M."/>
            <person name="Poon T.W."/>
            <person name="Priest M."/>
            <person name="Roberts A."/>
            <person name="Saif S."/>
            <person name="Shea T."/>
            <person name="Sisk P."/>
            <person name="Sykes S."/>
            <person name="Wortman J."/>
            <person name="Nusbaum C."/>
            <person name="Birren B."/>
        </authorList>
    </citation>
    <scope>NUCLEOTIDE SEQUENCE [LARGE SCALE GENOMIC DNA]</scope>
    <source>
        <strain evidence="2">maculatus3</strain>
    </source>
</reference>
<organism evidence="1 2">
    <name type="scientific">Anopheles maculatus</name>
    <dbReference type="NCBI Taxonomy" id="74869"/>
    <lineage>
        <taxon>Eukaryota</taxon>
        <taxon>Metazoa</taxon>
        <taxon>Ecdysozoa</taxon>
        <taxon>Arthropoda</taxon>
        <taxon>Hexapoda</taxon>
        <taxon>Insecta</taxon>
        <taxon>Pterygota</taxon>
        <taxon>Neoptera</taxon>
        <taxon>Endopterygota</taxon>
        <taxon>Diptera</taxon>
        <taxon>Nematocera</taxon>
        <taxon>Culicoidea</taxon>
        <taxon>Culicidae</taxon>
        <taxon>Anophelinae</taxon>
        <taxon>Anopheles</taxon>
        <taxon>Anopheles maculatus group</taxon>
    </lineage>
</organism>
<accession>A0A182T1Z9</accession>
<sequence length="159" mass="18590">MLRNLVRHIPAIVKGSRDVERLDLNCQHLMRMKDPEKLAEYLCKRENTVVVLSSDAVMNTIFYDEKLLERMCDIVPIEKKIIINWLSLPYSAKFPHVELLKQFIIQARTAGLLQKPYRHLIGSWNRHNRHKKNRWADIELASLKVLFMGYGAVGHQTLS</sequence>
<dbReference type="Proteomes" id="UP000075901">
    <property type="component" value="Unassembled WGS sequence"/>
</dbReference>
<dbReference type="EnsemblMetazoa" id="AMAM018014-RA">
    <property type="protein sequence ID" value="AMAM018014-PA"/>
    <property type="gene ID" value="AMAM018014"/>
</dbReference>
<keyword evidence="2" id="KW-1185">Reference proteome</keyword>
<name>A0A182T1Z9_9DIPT</name>
<proteinExistence type="predicted"/>
<evidence type="ECO:0000313" key="1">
    <source>
        <dbReference type="EnsemblMetazoa" id="AMAM018014-PA"/>
    </source>
</evidence>